<evidence type="ECO:0000313" key="2">
    <source>
        <dbReference type="Proteomes" id="UP001595420"/>
    </source>
</evidence>
<accession>A0ABV7C5J4</accession>
<gene>
    <name evidence="1" type="ORF">ACFOD3_26840</name>
</gene>
<sequence length="70" mass="7350">MAEGRFALSCHIKADGVAVKRDAAGHCAARSAGRSTGRSAMPFHVFLTAMSSSPQSPLAMPIHRSLEQIA</sequence>
<organism evidence="1 2">
    <name type="scientific">Falsiroseomonas tokyonensis</name>
    <dbReference type="NCBI Taxonomy" id="430521"/>
    <lineage>
        <taxon>Bacteria</taxon>
        <taxon>Pseudomonadati</taxon>
        <taxon>Pseudomonadota</taxon>
        <taxon>Alphaproteobacteria</taxon>
        <taxon>Acetobacterales</taxon>
        <taxon>Roseomonadaceae</taxon>
        <taxon>Falsiroseomonas</taxon>
    </lineage>
</organism>
<proteinExistence type="predicted"/>
<comment type="caution">
    <text evidence="1">The sequence shown here is derived from an EMBL/GenBank/DDBJ whole genome shotgun (WGS) entry which is preliminary data.</text>
</comment>
<keyword evidence="2" id="KW-1185">Reference proteome</keyword>
<evidence type="ECO:0000313" key="1">
    <source>
        <dbReference type="EMBL" id="MFC3003540.1"/>
    </source>
</evidence>
<dbReference type="Proteomes" id="UP001595420">
    <property type="component" value="Unassembled WGS sequence"/>
</dbReference>
<protein>
    <submittedName>
        <fullName evidence="1">Uncharacterized protein</fullName>
    </submittedName>
</protein>
<dbReference type="RefSeq" id="WP_216839996.1">
    <property type="nucleotide sequence ID" value="NZ_JAFNJS010000012.1"/>
</dbReference>
<reference evidence="2" key="1">
    <citation type="journal article" date="2019" name="Int. J. Syst. Evol. Microbiol.">
        <title>The Global Catalogue of Microorganisms (GCM) 10K type strain sequencing project: providing services to taxonomists for standard genome sequencing and annotation.</title>
        <authorList>
            <consortium name="The Broad Institute Genomics Platform"/>
            <consortium name="The Broad Institute Genome Sequencing Center for Infectious Disease"/>
            <person name="Wu L."/>
            <person name="Ma J."/>
        </authorList>
    </citation>
    <scope>NUCLEOTIDE SEQUENCE [LARGE SCALE GENOMIC DNA]</scope>
    <source>
        <strain evidence="2">CGMCC 1.16855</strain>
    </source>
</reference>
<dbReference type="EMBL" id="JBHRSB010000012">
    <property type="protein sequence ID" value="MFC3003540.1"/>
    <property type="molecule type" value="Genomic_DNA"/>
</dbReference>
<name>A0ABV7C5J4_9PROT</name>